<dbReference type="InterPro" id="IPR025110">
    <property type="entry name" value="AMP-bd_C"/>
</dbReference>
<dbReference type="InterPro" id="IPR016039">
    <property type="entry name" value="Thiolase-like"/>
</dbReference>
<name>A0A0D0GU23_9SPHI</name>
<evidence type="ECO:0008006" key="8">
    <source>
        <dbReference type="Google" id="ProtNLM"/>
    </source>
</evidence>
<dbReference type="Pfam" id="PF00550">
    <property type="entry name" value="PP-binding"/>
    <property type="match status" value="3"/>
</dbReference>
<dbReference type="NCBIfam" id="TIGR01733">
    <property type="entry name" value="AA-adenyl-dom"/>
    <property type="match status" value="1"/>
</dbReference>
<dbReference type="InterPro" id="IPR001031">
    <property type="entry name" value="Thioesterase"/>
</dbReference>
<dbReference type="RefSeq" id="WP_041880061.1">
    <property type="nucleotide sequence ID" value="NZ_CP157278.1"/>
</dbReference>
<keyword evidence="2" id="KW-0597">Phosphoprotein</keyword>
<dbReference type="SUPFAM" id="SSF52777">
    <property type="entry name" value="CoA-dependent acyltransferases"/>
    <property type="match status" value="2"/>
</dbReference>
<dbReference type="PANTHER" id="PTHR45527">
    <property type="entry name" value="NONRIBOSOMAL PEPTIDE SYNTHETASE"/>
    <property type="match status" value="1"/>
</dbReference>
<dbReference type="Gene3D" id="3.30.559.30">
    <property type="entry name" value="Nonribosomal peptide synthetase, condensation domain"/>
    <property type="match status" value="1"/>
</dbReference>
<dbReference type="Gene3D" id="3.30.559.10">
    <property type="entry name" value="Chloramphenicol acetyltransferase-like domain"/>
    <property type="match status" value="1"/>
</dbReference>
<dbReference type="PROSITE" id="PS00455">
    <property type="entry name" value="AMP_BINDING"/>
    <property type="match status" value="1"/>
</dbReference>
<evidence type="ECO:0000313" key="7">
    <source>
        <dbReference type="Proteomes" id="UP000032049"/>
    </source>
</evidence>
<dbReference type="InterPro" id="IPR036736">
    <property type="entry name" value="ACP-like_sf"/>
</dbReference>
<dbReference type="CDD" id="cd00833">
    <property type="entry name" value="PKS"/>
    <property type="match status" value="1"/>
</dbReference>
<feature type="domain" description="Carrier" evidence="4">
    <location>
        <begin position="23"/>
        <end position="98"/>
    </location>
</feature>
<dbReference type="SUPFAM" id="SSF56801">
    <property type="entry name" value="Acetyl-CoA synthetase-like"/>
    <property type="match status" value="1"/>
</dbReference>
<keyword evidence="3" id="KW-0808">Transferase</keyword>
<dbReference type="Gene3D" id="3.40.50.1820">
    <property type="entry name" value="alpha/beta hydrolase"/>
    <property type="match status" value="1"/>
</dbReference>
<dbReference type="GO" id="GO:0016746">
    <property type="term" value="F:acyltransferase activity"/>
    <property type="evidence" value="ECO:0007669"/>
    <property type="project" value="InterPro"/>
</dbReference>
<dbReference type="Gene3D" id="3.40.47.10">
    <property type="match status" value="1"/>
</dbReference>
<dbReference type="SUPFAM" id="SSF47336">
    <property type="entry name" value="ACP-like"/>
    <property type="match status" value="3"/>
</dbReference>
<evidence type="ECO:0000259" key="4">
    <source>
        <dbReference type="PROSITE" id="PS50075"/>
    </source>
</evidence>
<keyword evidence="7" id="KW-1185">Reference proteome</keyword>
<dbReference type="InterPro" id="IPR029058">
    <property type="entry name" value="AB_hydrolase_fold"/>
</dbReference>
<protein>
    <recommendedName>
        <fullName evidence="8">Amino acid adenylation domain-containing protein</fullName>
    </recommendedName>
</protein>
<dbReference type="Pfam" id="PF13193">
    <property type="entry name" value="AMP-binding_C"/>
    <property type="match status" value="1"/>
</dbReference>
<dbReference type="SUPFAM" id="SSF53901">
    <property type="entry name" value="Thiolase-like"/>
    <property type="match status" value="2"/>
</dbReference>
<dbReference type="Pfam" id="PF00109">
    <property type="entry name" value="ketoacyl-synt"/>
    <property type="match status" value="1"/>
</dbReference>
<dbReference type="SMART" id="SM00825">
    <property type="entry name" value="PKS_KS"/>
    <property type="match status" value="1"/>
</dbReference>
<evidence type="ECO:0000256" key="2">
    <source>
        <dbReference type="ARBA" id="ARBA00022553"/>
    </source>
</evidence>
<evidence type="ECO:0000313" key="6">
    <source>
        <dbReference type="EMBL" id="KIO77866.1"/>
    </source>
</evidence>
<dbReference type="PROSITE" id="PS52004">
    <property type="entry name" value="KS3_2"/>
    <property type="match status" value="1"/>
</dbReference>
<dbReference type="InterPro" id="IPR045851">
    <property type="entry name" value="AMP-bd_C_sf"/>
</dbReference>
<dbReference type="Gene3D" id="3.30.300.30">
    <property type="match status" value="1"/>
</dbReference>
<feature type="domain" description="Carrier" evidence="4">
    <location>
        <begin position="1616"/>
        <end position="1691"/>
    </location>
</feature>
<reference evidence="6 7" key="1">
    <citation type="submission" date="2015-01" db="EMBL/GenBank/DDBJ databases">
        <title>Draft genome sequence of Pedobacter sp. NL19 isolated from sludge of an effluent treatment pond in an abandoned uranium mine.</title>
        <authorList>
            <person name="Santos T."/>
            <person name="Caetano T."/>
            <person name="Covas C."/>
            <person name="Cruz A."/>
            <person name="Mendo S."/>
        </authorList>
    </citation>
    <scope>NUCLEOTIDE SEQUENCE [LARGE SCALE GENOMIC DNA]</scope>
    <source>
        <strain evidence="6 7">NL19</strain>
    </source>
</reference>
<dbReference type="STRING" id="1503925.TH53_06970"/>
<dbReference type="SUPFAM" id="SSF53474">
    <property type="entry name" value="alpha/beta-Hydrolases"/>
    <property type="match status" value="1"/>
</dbReference>
<dbReference type="PANTHER" id="PTHR45527:SF1">
    <property type="entry name" value="FATTY ACID SYNTHASE"/>
    <property type="match status" value="1"/>
</dbReference>
<dbReference type="OrthoDB" id="4317020at2"/>
<dbReference type="Gene3D" id="1.10.1200.10">
    <property type="entry name" value="ACP-like"/>
    <property type="match status" value="3"/>
</dbReference>
<dbReference type="InterPro" id="IPR009081">
    <property type="entry name" value="PP-bd_ACP"/>
</dbReference>
<sequence>MKSQNSKSVAELIKGESADRRRQLLTDIIRNLLVEFLELDSVEDVALDQDFIALGTSSTEAVAFKIKLEDLLACSFRTTLLFDYPSLDVLVDYLLIEMGQKEEIRDQVQVNTPVNSATEIVAQEDQHTIAIVAMEGTFSGITDSDALWERVCSGKIAEFPPKDKDIKLTYGEIADPEWDTLLDHLGISSLEYYTMERSLRLLYKVLARAMNDHAISLKELSAQMTGIFIASAVDRSDDFPVKPYQITLSNALSFRLNFQGPSEQVNTFCTSVYVALHRAVQSIRLAEITHAIVGGINLIDEKTFKRAAASGLYDDLLSPENQTKSFCQDADGFVRTEGVGLFILKPLALARRDGNKILALIRGTAVHHGGSGFSIEAPHVKGMKVAMQKCIQDSGIHVDTIDYVEAHGIANPLADALELGAIDQVYRSFSKLKDKKWRVSSVKPSIGHPEVAAGAGSLLKVIQAMEQGIIPGNAGLTTLNQELPDGHSLIIDQSAADWKAAQFPRRAALNSFAIGGVNAHIILEQYIPDNFTRKQELPVNGDDIPLQVSAYNKPLDAVVEDILRQHILTIFHLNLETIDRSRSPVYYGFDSIKTVRLIRRINQSLGITIKLGEALSLESFQDFFELVGKKYELRDRRNESSFSGNSFLDKTLQGYPISEVQKGLWYIQESNPASGGFNVPIAFKIEKSLDLDLLPLAFKLVLQKYPILTANLVQHHATDELVHQFSSAEQIAKAPVEIVLKPGQVITELMFSLLRQPFELKSEPLIKWYLLTEENSGITYLYFIIHHIIIDGFSGILFMQVFWENYRLLCEGNIHFTELPDYAFFDFVNWERIYLNSNQAIEDLAWWKEKLAGIGQPSSLPYDFRNQLEVTGVGCEKIILKGERLAKLKDTARELQVNISTLILAVFNVLLYKITGDEDILVSTPVGGRPKQTHEQSIGCYINLMVSRNQVAEEKSFDALLKEVRDNFNQGLSHAFYPFTQLTSSLGIKINSSIESPLPVSYTYQNIFDEILENKDFQNGIQPFFEVYQETEDHYTLEVYDFRSSIEIQIKYQQSLFQEKTIQRHLGYLNKLIDDVVKMPQAKIKDYDILEYAEKHLLTGKFHHTAIPDLCIHDMIEAQARRFPDQVALIDSESGKTMTYQSLEEQSTHIARFLQNHGVKPDVLVALSMERSSDAVIAILGILKAGGAYLFIDPLYEEDRVRFLLRDAAINILLTQEQLMNRLIPAVGETCVLWTINQILKTPPAPGSVLKKMVLPAHLAYVIYTSGSTGRPKGVMIEHHSLVNLSIHLMQQFKIVPSDRILQFAALSFDMSVEEIFPYLIAGAGVVIRAERDINPDNFYQLILSKNITILNIPPLFYPVIETLDDEQQTALFAQIRLISVGGEAMSDKTWSKLQALEGVQTFNAYGPTEYTVNAAIAEIRECGQPVIGKPIANTQVYVLGKNRELLPVGVKGELYIAGAGLTRGYLNRDELNAEKFFINPYGKGKIYRTGDQGRWLEDGNLQFISRMDDQVKIRGYRVESGEVENVLAEYPGIKKTVVTTKNISGENILIAFYLSEMEYDPVELRIHLLKKIPAYMVPATFTKLDNIPLTPNGKADRKALAELAVNSIVRKNYVAPGTAAERSMVKIWEEELVIGNIGVLDNFFDLGGHSLAAIRMLLRINKTWKAALSLGTFLKAGNIRELSATIESAGRSNHKDTRNSPDKGMDCSEQKNIPAGNLISLREPVKDSDNIPIFVIPGLPGLCDGYYGLAKSLYGTGPVYGLEMPGHHGESPCQGIREMAEHHVALVKQIVKAGPVKFFAHSYGGTILYEMLKKLESDEISVTEIVMIDSGILTDINGLPIDEVILFCNTLFQEADINERKEILQKIQEILREEPESTLENRIERLIAEKGFHQEALIFAKCWKVVKAALSVKYAYPYGRLPYTLKLIIAEKSKKWLNPDSWSPYFNKVDVCYAKGDHLSIVKPPFCGIWLKEIDD</sequence>
<dbReference type="InterPro" id="IPR020841">
    <property type="entry name" value="PKS_Beta-ketoAc_synthase_dom"/>
</dbReference>
<dbReference type="InterPro" id="IPR020845">
    <property type="entry name" value="AMP-binding_CS"/>
</dbReference>
<dbReference type="GO" id="GO:0031177">
    <property type="term" value="F:phosphopantetheine binding"/>
    <property type="evidence" value="ECO:0007669"/>
    <property type="project" value="InterPro"/>
</dbReference>
<dbReference type="GO" id="GO:0043041">
    <property type="term" value="P:amino acid activation for nonribosomal peptide biosynthetic process"/>
    <property type="evidence" value="ECO:0007669"/>
    <property type="project" value="TreeGrafter"/>
</dbReference>
<dbReference type="EMBL" id="JXRA01000028">
    <property type="protein sequence ID" value="KIO77866.1"/>
    <property type="molecule type" value="Genomic_DNA"/>
</dbReference>
<dbReference type="InterPro" id="IPR020806">
    <property type="entry name" value="PKS_PP-bd"/>
</dbReference>
<feature type="domain" description="Carrier" evidence="4">
    <location>
        <begin position="554"/>
        <end position="631"/>
    </location>
</feature>
<dbReference type="Pfam" id="PF02801">
    <property type="entry name" value="Ketoacyl-synt_C"/>
    <property type="match status" value="1"/>
</dbReference>
<dbReference type="InterPro" id="IPR001242">
    <property type="entry name" value="Condensation_dom"/>
</dbReference>
<dbReference type="Pfam" id="PF00501">
    <property type="entry name" value="AMP-binding"/>
    <property type="match status" value="1"/>
</dbReference>
<keyword evidence="1" id="KW-0596">Phosphopantetheine</keyword>
<dbReference type="Gene3D" id="2.30.38.10">
    <property type="entry name" value="Luciferase, Domain 3"/>
    <property type="match status" value="1"/>
</dbReference>
<dbReference type="GO" id="GO:0005737">
    <property type="term" value="C:cytoplasm"/>
    <property type="evidence" value="ECO:0007669"/>
    <property type="project" value="TreeGrafter"/>
</dbReference>
<dbReference type="SMART" id="SM00823">
    <property type="entry name" value="PKS_PP"/>
    <property type="match status" value="2"/>
</dbReference>
<dbReference type="InterPro" id="IPR014030">
    <property type="entry name" value="Ketoacyl_synth_N"/>
</dbReference>
<dbReference type="InterPro" id="IPR010071">
    <property type="entry name" value="AA_adenyl_dom"/>
</dbReference>
<dbReference type="FunFam" id="3.40.50.980:FF:000001">
    <property type="entry name" value="Non-ribosomal peptide synthetase"/>
    <property type="match status" value="1"/>
</dbReference>
<dbReference type="CDD" id="cd05930">
    <property type="entry name" value="A_NRPS"/>
    <property type="match status" value="1"/>
</dbReference>
<dbReference type="PROSITE" id="PS50075">
    <property type="entry name" value="CARRIER"/>
    <property type="match status" value="3"/>
</dbReference>
<dbReference type="Pfam" id="PF00668">
    <property type="entry name" value="Condensation"/>
    <property type="match status" value="1"/>
</dbReference>
<proteinExistence type="predicted"/>
<comment type="caution">
    <text evidence="6">The sequence shown here is derived from an EMBL/GenBank/DDBJ whole genome shotgun (WGS) entry which is preliminary data.</text>
</comment>
<dbReference type="InterPro" id="IPR023213">
    <property type="entry name" value="CAT-like_dom_sf"/>
</dbReference>
<accession>A0A0D0GU23</accession>
<dbReference type="InterPro" id="IPR014031">
    <property type="entry name" value="Ketoacyl_synth_C"/>
</dbReference>
<feature type="domain" description="Ketosynthase family 3 (KS3)" evidence="5">
    <location>
        <begin position="126"/>
        <end position="525"/>
    </location>
</feature>
<organism evidence="6 7">
    <name type="scientific">Pedobacter lusitanus</name>
    <dbReference type="NCBI Taxonomy" id="1503925"/>
    <lineage>
        <taxon>Bacteria</taxon>
        <taxon>Pseudomonadati</taxon>
        <taxon>Bacteroidota</taxon>
        <taxon>Sphingobacteriia</taxon>
        <taxon>Sphingobacteriales</taxon>
        <taxon>Sphingobacteriaceae</taxon>
        <taxon>Pedobacter</taxon>
    </lineage>
</organism>
<evidence type="ECO:0000256" key="3">
    <source>
        <dbReference type="ARBA" id="ARBA00022679"/>
    </source>
</evidence>
<evidence type="ECO:0000256" key="1">
    <source>
        <dbReference type="ARBA" id="ARBA00022450"/>
    </source>
</evidence>
<dbReference type="Pfam" id="PF00975">
    <property type="entry name" value="Thioesterase"/>
    <property type="match status" value="1"/>
</dbReference>
<dbReference type="Gene3D" id="3.40.50.980">
    <property type="match status" value="2"/>
</dbReference>
<dbReference type="Proteomes" id="UP000032049">
    <property type="component" value="Unassembled WGS sequence"/>
</dbReference>
<evidence type="ECO:0000259" key="5">
    <source>
        <dbReference type="PROSITE" id="PS52004"/>
    </source>
</evidence>
<gene>
    <name evidence="6" type="ORF">TH53_06970</name>
</gene>
<dbReference type="InterPro" id="IPR000873">
    <property type="entry name" value="AMP-dep_synth/lig_dom"/>
</dbReference>
<dbReference type="GO" id="GO:0044550">
    <property type="term" value="P:secondary metabolite biosynthetic process"/>
    <property type="evidence" value="ECO:0007669"/>
    <property type="project" value="TreeGrafter"/>
</dbReference>